<protein>
    <submittedName>
        <fullName evidence="1">Uncharacterized protein</fullName>
    </submittedName>
</protein>
<name>Q1Q656_KUEST</name>
<reference evidence="1" key="1">
    <citation type="journal article" date="2006" name="Nature">
        <title>Deciphering the evolution and metabolism of an anammox bacterium from a community genome.</title>
        <authorList>
            <person name="Strous M."/>
            <person name="Pelletier E."/>
            <person name="Mangenot S."/>
            <person name="Rattei T."/>
            <person name="Lehner A."/>
            <person name="Taylor M.W."/>
            <person name="Horn M."/>
            <person name="Daims H."/>
            <person name="Bartol-Mavel D."/>
            <person name="Wincker P."/>
            <person name="Barbe V."/>
            <person name="Fonknechten N."/>
            <person name="Vallenet D."/>
            <person name="Segurens B."/>
            <person name="Schenowitz-Truong C."/>
            <person name="Medigue C."/>
            <person name="Collingro A."/>
            <person name="Snel B."/>
            <person name="Dutilh B.E."/>
            <person name="OpDenCamp H.J.M."/>
            <person name="vanDerDrift C."/>
            <person name="Cirpus I."/>
            <person name="vanDePas-Schoonen K.T."/>
            <person name="Harhangi H.R."/>
            <person name="vanNiftrik L."/>
            <person name="Schmid M."/>
            <person name="Keltjens J."/>
            <person name="vanDeVossenberg J."/>
            <person name="Kartal B."/>
            <person name="Meier H."/>
            <person name="Frishman D."/>
            <person name="Huynen M.A."/>
            <person name="Mewes H."/>
            <person name="Weissenbach J."/>
            <person name="Jetten M.S.M."/>
            <person name="Wagner M."/>
            <person name="LePaslier D."/>
        </authorList>
    </citation>
    <scope>NUCLEOTIDE SEQUENCE</scope>
</reference>
<dbReference type="AlphaFoldDB" id="Q1Q656"/>
<proteinExistence type="predicted"/>
<dbReference type="EMBL" id="CT573071">
    <property type="protein sequence ID" value="CAJ73052.1"/>
    <property type="molecule type" value="Genomic_DNA"/>
</dbReference>
<gene>
    <name evidence="1" type="ORF">kuste2307</name>
</gene>
<evidence type="ECO:0000313" key="1">
    <source>
        <dbReference type="EMBL" id="CAJ73052.1"/>
    </source>
</evidence>
<accession>Q1Q656</accession>
<organism evidence="1">
    <name type="scientific">Kuenenia stuttgartiensis</name>
    <dbReference type="NCBI Taxonomy" id="174633"/>
    <lineage>
        <taxon>Bacteria</taxon>
        <taxon>Pseudomonadati</taxon>
        <taxon>Planctomycetota</taxon>
        <taxon>Candidatus Brocadiia</taxon>
        <taxon>Candidatus Brocadiales</taxon>
        <taxon>Candidatus Brocadiaceae</taxon>
        <taxon>Candidatus Kuenenia</taxon>
    </lineage>
</organism>
<reference evidence="1" key="2">
    <citation type="submission" date="2006-01" db="EMBL/GenBank/DDBJ databases">
        <authorList>
            <person name="Genoscope"/>
        </authorList>
    </citation>
    <scope>NUCLEOTIDE SEQUENCE</scope>
</reference>
<sequence length="37" mass="4245">MKKTPGNVMNEINLYVYRSDFNPDKVSNPVRVDGKAF</sequence>